<feature type="region of interest" description="Disordered" evidence="5">
    <location>
        <begin position="98"/>
        <end position="117"/>
    </location>
</feature>
<keyword evidence="8" id="KW-1185">Reference proteome</keyword>
<dbReference type="Proteomes" id="UP000632498">
    <property type="component" value="Unassembled WGS sequence"/>
</dbReference>
<dbReference type="Pfam" id="PF01022">
    <property type="entry name" value="HTH_5"/>
    <property type="match status" value="1"/>
</dbReference>
<protein>
    <recommendedName>
        <fullName evidence="6">HTH arsR-type domain-containing protein</fullName>
    </recommendedName>
</protein>
<dbReference type="PROSITE" id="PS50987">
    <property type="entry name" value="HTH_ARSR_2"/>
    <property type="match status" value="1"/>
</dbReference>
<evidence type="ECO:0000259" key="6">
    <source>
        <dbReference type="PROSITE" id="PS50987"/>
    </source>
</evidence>
<accession>A0A917C8H5</accession>
<dbReference type="PRINTS" id="PR00778">
    <property type="entry name" value="HTHARSR"/>
</dbReference>
<dbReference type="NCBIfam" id="NF033788">
    <property type="entry name" value="HTH_metalloreg"/>
    <property type="match status" value="1"/>
</dbReference>
<dbReference type="PANTHER" id="PTHR33154">
    <property type="entry name" value="TRANSCRIPTIONAL REGULATOR, ARSR FAMILY"/>
    <property type="match status" value="1"/>
</dbReference>
<evidence type="ECO:0000256" key="3">
    <source>
        <dbReference type="ARBA" id="ARBA00023125"/>
    </source>
</evidence>
<dbReference type="PANTHER" id="PTHR33154:SF18">
    <property type="entry name" value="ARSENICAL RESISTANCE OPERON REPRESSOR"/>
    <property type="match status" value="1"/>
</dbReference>
<comment type="caution">
    <text evidence="7">The sequence shown here is derived from an EMBL/GenBank/DDBJ whole genome shotgun (WGS) entry which is preliminary data.</text>
</comment>
<dbReference type="InterPro" id="IPR051081">
    <property type="entry name" value="HTH_MetalResp_TranReg"/>
</dbReference>
<dbReference type="InterPro" id="IPR036390">
    <property type="entry name" value="WH_DNA-bd_sf"/>
</dbReference>
<feature type="compositionally biased region" description="Basic residues" evidence="5">
    <location>
        <begin position="108"/>
        <end position="117"/>
    </location>
</feature>
<keyword evidence="2" id="KW-0805">Transcription regulation</keyword>
<reference evidence="7" key="2">
    <citation type="submission" date="2020-09" db="EMBL/GenBank/DDBJ databases">
        <authorList>
            <person name="Sun Q."/>
            <person name="Zhou Y."/>
        </authorList>
    </citation>
    <scope>NUCLEOTIDE SEQUENCE</scope>
    <source>
        <strain evidence="7">CGMCC 1.15254</strain>
    </source>
</reference>
<dbReference type="InterPro" id="IPR001845">
    <property type="entry name" value="HTH_ArsR_DNA-bd_dom"/>
</dbReference>
<dbReference type="GO" id="GO:0003700">
    <property type="term" value="F:DNA-binding transcription factor activity"/>
    <property type="evidence" value="ECO:0007669"/>
    <property type="project" value="InterPro"/>
</dbReference>
<proteinExistence type="predicted"/>
<dbReference type="InterPro" id="IPR036388">
    <property type="entry name" value="WH-like_DNA-bd_sf"/>
</dbReference>
<dbReference type="EMBL" id="BMHV01000049">
    <property type="protein sequence ID" value="GGF76395.1"/>
    <property type="molecule type" value="Genomic_DNA"/>
</dbReference>
<evidence type="ECO:0000256" key="1">
    <source>
        <dbReference type="ARBA" id="ARBA00022849"/>
    </source>
</evidence>
<dbReference type="GO" id="GO:0046685">
    <property type="term" value="P:response to arsenic-containing substance"/>
    <property type="evidence" value="ECO:0007669"/>
    <property type="project" value="UniProtKB-KW"/>
</dbReference>
<evidence type="ECO:0000256" key="2">
    <source>
        <dbReference type="ARBA" id="ARBA00023015"/>
    </source>
</evidence>
<gene>
    <name evidence="7" type="ORF">GCM10011332_32980</name>
</gene>
<sequence>MYINIMKYAIETFSALSDPIRLRCLSLLAVEGEVCICEFVYTLEEAQPKISRHMKSLKDAGLVQSRKEAQWMHFRISEHMSSWQEQAVGAAIVAMVDSEQSKEDAKRLKTMKNRPPR</sequence>
<dbReference type="GO" id="GO:0003677">
    <property type="term" value="F:DNA binding"/>
    <property type="evidence" value="ECO:0007669"/>
    <property type="project" value="UniProtKB-KW"/>
</dbReference>
<dbReference type="SMART" id="SM00418">
    <property type="entry name" value="HTH_ARSR"/>
    <property type="match status" value="1"/>
</dbReference>
<feature type="domain" description="HTH arsR-type" evidence="6">
    <location>
        <begin position="1"/>
        <end position="95"/>
    </location>
</feature>
<dbReference type="Gene3D" id="1.10.10.10">
    <property type="entry name" value="Winged helix-like DNA-binding domain superfamily/Winged helix DNA-binding domain"/>
    <property type="match status" value="1"/>
</dbReference>
<keyword evidence="4" id="KW-0804">Transcription</keyword>
<name>A0A917C8H5_9PROT</name>
<evidence type="ECO:0000256" key="4">
    <source>
        <dbReference type="ARBA" id="ARBA00023163"/>
    </source>
</evidence>
<evidence type="ECO:0000256" key="5">
    <source>
        <dbReference type="SAM" id="MobiDB-lite"/>
    </source>
</evidence>
<keyword evidence="3" id="KW-0238">DNA-binding</keyword>
<dbReference type="AlphaFoldDB" id="A0A917C8H5"/>
<organism evidence="7 8">
    <name type="scientific">Terasakiella brassicae</name>
    <dbReference type="NCBI Taxonomy" id="1634917"/>
    <lineage>
        <taxon>Bacteria</taxon>
        <taxon>Pseudomonadati</taxon>
        <taxon>Pseudomonadota</taxon>
        <taxon>Alphaproteobacteria</taxon>
        <taxon>Rhodospirillales</taxon>
        <taxon>Terasakiellaceae</taxon>
        <taxon>Terasakiella</taxon>
    </lineage>
</organism>
<dbReference type="SUPFAM" id="SSF46785">
    <property type="entry name" value="Winged helix' DNA-binding domain"/>
    <property type="match status" value="1"/>
</dbReference>
<dbReference type="InterPro" id="IPR011991">
    <property type="entry name" value="ArsR-like_HTH"/>
</dbReference>
<reference evidence="7" key="1">
    <citation type="journal article" date="2014" name="Int. J. Syst. Evol. Microbiol.">
        <title>Complete genome sequence of Corynebacterium casei LMG S-19264T (=DSM 44701T), isolated from a smear-ripened cheese.</title>
        <authorList>
            <consortium name="US DOE Joint Genome Institute (JGI-PGF)"/>
            <person name="Walter F."/>
            <person name="Albersmeier A."/>
            <person name="Kalinowski J."/>
            <person name="Ruckert C."/>
        </authorList>
    </citation>
    <scope>NUCLEOTIDE SEQUENCE</scope>
    <source>
        <strain evidence="7">CGMCC 1.15254</strain>
    </source>
</reference>
<dbReference type="CDD" id="cd00090">
    <property type="entry name" value="HTH_ARSR"/>
    <property type="match status" value="1"/>
</dbReference>
<evidence type="ECO:0000313" key="8">
    <source>
        <dbReference type="Proteomes" id="UP000632498"/>
    </source>
</evidence>
<evidence type="ECO:0000313" key="7">
    <source>
        <dbReference type="EMBL" id="GGF76395.1"/>
    </source>
</evidence>
<keyword evidence="1" id="KW-0059">Arsenical resistance</keyword>